<dbReference type="InterPro" id="IPR025966">
    <property type="entry name" value="OppC_N"/>
</dbReference>
<evidence type="ECO:0000256" key="5">
    <source>
        <dbReference type="ARBA" id="ARBA00022989"/>
    </source>
</evidence>
<dbReference type="PROSITE" id="PS50928">
    <property type="entry name" value="ABC_TM1"/>
    <property type="match status" value="1"/>
</dbReference>
<comment type="caution">
    <text evidence="9">The sequence shown here is derived from an EMBL/GenBank/DDBJ whole genome shotgun (WGS) entry which is preliminary data.</text>
</comment>
<reference evidence="9 10" key="1">
    <citation type="journal article" date="2011" name="J. Bacteriol.">
        <title>Draft genome sequence of the anoxygenic filamentous phototrophic bacterium Oscillochloris trichoides subsp. DG-6.</title>
        <authorList>
            <person name="Kuznetsov B.B."/>
            <person name="Ivanovsky R.N."/>
            <person name="Keppen O.I."/>
            <person name="Sukhacheva M.V."/>
            <person name="Bumazhkin B.K."/>
            <person name="Patutina E.O."/>
            <person name="Beletsky A.V."/>
            <person name="Mardanov A.V."/>
            <person name="Baslerov R.V."/>
            <person name="Panteleeva A.N."/>
            <person name="Kolganova T.V."/>
            <person name="Ravin N.V."/>
            <person name="Skryabin K.G."/>
        </authorList>
    </citation>
    <scope>NUCLEOTIDE SEQUENCE [LARGE SCALE GENOMIC DNA]</scope>
    <source>
        <strain evidence="9 10">DG-6</strain>
    </source>
</reference>
<evidence type="ECO:0000256" key="2">
    <source>
        <dbReference type="ARBA" id="ARBA00022448"/>
    </source>
</evidence>
<sequence length="290" mass="31336">MAVQAEVTSAVATILERQPRSRRRIRLRPNLVIGGFLVLLLILGATFAPVLSLYPPDQMKPAIRLQPPSLAHPFGTDIFGRDMYSRILYGSRIALRMSILSVLLAAIPGVWMGLLAGYHRGWGERVLSRIMDAWMAFPGLLLAIVFVARLGPSLNTTVIALGVVGIPSFYRMARSGTISTSHMLYVEAARASGLGSTRILLRHILPNLASPLIVLLTMRIGTMLLAAGGLSFIGLGAQPPLPEWGALLAAGRDHLDTAWWLALAPGMAFTLSVMGFNLLGDGLRDLLARE</sequence>
<dbReference type="Gene3D" id="1.10.3720.10">
    <property type="entry name" value="MetI-like"/>
    <property type="match status" value="1"/>
</dbReference>
<accession>E1IER9</accession>
<dbReference type="InterPro" id="IPR050366">
    <property type="entry name" value="BP-dependent_transpt_permease"/>
</dbReference>
<feature type="transmembrane region" description="Helical" evidence="7">
    <location>
        <begin position="93"/>
        <end position="118"/>
    </location>
</feature>
<comment type="similarity">
    <text evidence="7">Belongs to the binding-protein-dependent transport system permease family.</text>
</comment>
<comment type="subcellular location">
    <subcellularLocation>
        <location evidence="1 7">Cell membrane</location>
        <topology evidence="1 7">Multi-pass membrane protein</topology>
    </subcellularLocation>
</comment>
<keyword evidence="4 7" id="KW-0812">Transmembrane</keyword>
<feature type="transmembrane region" description="Helical" evidence="7">
    <location>
        <begin position="30"/>
        <end position="51"/>
    </location>
</feature>
<dbReference type="InterPro" id="IPR000515">
    <property type="entry name" value="MetI-like"/>
</dbReference>
<dbReference type="STRING" id="765420.OSCT_1820"/>
<gene>
    <name evidence="9" type="ORF">OSCT_1820</name>
</gene>
<evidence type="ECO:0000256" key="3">
    <source>
        <dbReference type="ARBA" id="ARBA00022475"/>
    </source>
</evidence>
<keyword evidence="2 7" id="KW-0813">Transport</keyword>
<protein>
    <submittedName>
        <fullName evidence="9">Binding-protein-dependent transport systems inner membrane component</fullName>
    </submittedName>
</protein>
<name>E1IER9_9CHLR</name>
<feature type="transmembrane region" description="Helical" evidence="7">
    <location>
        <begin position="154"/>
        <end position="173"/>
    </location>
</feature>
<evidence type="ECO:0000256" key="7">
    <source>
        <dbReference type="RuleBase" id="RU363032"/>
    </source>
</evidence>
<dbReference type="EMBL" id="ADVR01000062">
    <property type="protein sequence ID" value="EFO80318.1"/>
    <property type="molecule type" value="Genomic_DNA"/>
</dbReference>
<dbReference type="PANTHER" id="PTHR43386:SF1">
    <property type="entry name" value="D,D-DIPEPTIDE TRANSPORT SYSTEM PERMEASE PROTEIN DDPC-RELATED"/>
    <property type="match status" value="1"/>
</dbReference>
<dbReference type="HOGENOM" id="CLU_028518_1_1_0"/>
<dbReference type="eggNOG" id="COG1173">
    <property type="taxonomic scope" value="Bacteria"/>
</dbReference>
<dbReference type="GO" id="GO:0055085">
    <property type="term" value="P:transmembrane transport"/>
    <property type="evidence" value="ECO:0007669"/>
    <property type="project" value="InterPro"/>
</dbReference>
<feature type="transmembrane region" description="Helical" evidence="7">
    <location>
        <begin position="212"/>
        <end position="237"/>
    </location>
</feature>
<keyword evidence="6 7" id="KW-0472">Membrane</keyword>
<dbReference type="Pfam" id="PF12911">
    <property type="entry name" value="OppC_N"/>
    <property type="match status" value="1"/>
</dbReference>
<proteinExistence type="inferred from homology"/>
<evidence type="ECO:0000313" key="9">
    <source>
        <dbReference type="EMBL" id="EFO80318.1"/>
    </source>
</evidence>
<evidence type="ECO:0000256" key="6">
    <source>
        <dbReference type="ARBA" id="ARBA00023136"/>
    </source>
</evidence>
<keyword evidence="5 7" id="KW-1133">Transmembrane helix</keyword>
<feature type="transmembrane region" description="Helical" evidence="7">
    <location>
        <begin position="130"/>
        <end position="148"/>
    </location>
</feature>
<dbReference type="SUPFAM" id="SSF161098">
    <property type="entry name" value="MetI-like"/>
    <property type="match status" value="1"/>
</dbReference>
<feature type="domain" description="ABC transmembrane type-1" evidence="8">
    <location>
        <begin position="91"/>
        <end position="280"/>
    </location>
</feature>
<evidence type="ECO:0000313" key="10">
    <source>
        <dbReference type="Proteomes" id="UP000054010"/>
    </source>
</evidence>
<feature type="transmembrane region" description="Helical" evidence="7">
    <location>
        <begin position="257"/>
        <end position="279"/>
    </location>
</feature>
<dbReference type="OrthoDB" id="9776213at2"/>
<dbReference type="AlphaFoldDB" id="E1IER9"/>
<evidence type="ECO:0000259" key="8">
    <source>
        <dbReference type="PROSITE" id="PS50928"/>
    </source>
</evidence>
<evidence type="ECO:0000256" key="4">
    <source>
        <dbReference type="ARBA" id="ARBA00022692"/>
    </source>
</evidence>
<dbReference type="Pfam" id="PF00528">
    <property type="entry name" value="BPD_transp_1"/>
    <property type="match status" value="1"/>
</dbReference>
<keyword evidence="3" id="KW-1003">Cell membrane</keyword>
<organism evidence="9 10">
    <name type="scientific">Oscillochloris trichoides DG-6</name>
    <dbReference type="NCBI Taxonomy" id="765420"/>
    <lineage>
        <taxon>Bacteria</taxon>
        <taxon>Bacillati</taxon>
        <taxon>Chloroflexota</taxon>
        <taxon>Chloroflexia</taxon>
        <taxon>Chloroflexales</taxon>
        <taxon>Chloroflexineae</taxon>
        <taxon>Oscillochloridaceae</taxon>
        <taxon>Oscillochloris</taxon>
    </lineage>
</organism>
<dbReference type="CDD" id="cd06261">
    <property type="entry name" value="TM_PBP2"/>
    <property type="match status" value="1"/>
</dbReference>
<dbReference type="Proteomes" id="UP000054010">
    <property type="component" value="Unassembled WGS sequence"/>
</dbReference>
<keyword evidence="10" id="KW-1185">Reference proteome</keyword>
<evidence type="ECO:0000256" key="1">
    <source>
        <dbReference type="ARBA" id="ARBA00004651"/>
    </source>
</evidence>
<dbReference type="GO" id="GO:0005886">
    <property type="term" value="C:plasma membrane"/>
    <property type="evidence" value="ECO:0007669"/>
    <property type="project" value="UniProtKB-SubCell"/>
</dbReference>
<dbReference type="PANTHER" id="PTHR43386">
    <property type="entry name" value="OLIGOPEPTIDE TRANSPORT SYSTEM PERMEASE PROTEIN APPC"/>
    <property type="match status" value="1"/>
</dbReference>
<dbReference type="InterPro" id="IPR035906">
    <property type="entry name" value="MetI-like_sf"/>
</dbReference>